<evidence type="ECO:0000313" key="4">
    <source>
        <dbReference type="EMBL" id="AIF18281.1"/>
    </source>
</evidence>
<feature type="active site" description="Schiff-base intermediate with dihydroxyacetone-P" evidence="3">
    <location>
        <position position="140"/>
    </location>
</feature>
<dbReference type="EC" id="4.1.2.13" evidence="2"/>
<keyword evidence="4" id="KW-0456">Lyase</keyword>
<dbReference type="SUPFAM" id="SSF51569">
    <property type="entry name" value="Aldolase"/>
    <property type="match status" value="1"/>
</dbReference>
<dbReference type="InterPro" id="IPR002915">
    <property type="entry name" value="DeoC/FbaB/LacD_aldolase"/>
</dbReference>
<dbReference type="Gene3D" id="3.20.20.70">
    <property type="entry name" value="Aldolase class I"/>
    <property type="match status" value="1"/>
</dbReference>
<dbReference type="AlphaFoldDB" id="A0A075HPE4"/>
<evidence type="ECO:0000256" key="2">
    <source>
        <dbReference type="ARBA" id="ARBA00013068"/>
    </source>
</evidence>
<dbReference type="InterPro" id="IPR041720">
    <property type="entry name" value="FbaB-like"/>
</dbReference>
<dbReference type="SMART" id="SM01133">
    <property type="entry name" value="DeoC"/>
    <property type="match status" value="1"/>
</dbReference>
<sequence>MDSLVEKVISGGADAVVLHKGALTHHADTTGWHGFVCHVSASTVHGGDRAQHKVSVATAEECWQRGAMGVSGQINLGDEAEAEMIEALGKLTTQAFPLAIPVLGMVYPRGPNLRFSEKDSTKGVAHAARLAWELGCDVVKVPWTGSVESFREVTQAVPIPVLISGGPLGESFLDTLQTVEDSISAGGAGVCMGRQVFSSEDPQSHVAALRAIIHDGTTATEAAELIGGQ</sequence>
<dbReference type="InterPro" id="IPR013785">
    <property type="entry name" value="Aldolase_TIM"/>
</dbReference>
<protein>
    <recommendedName>
        <fullName evidence="2">fructose-bisphosphate aldolase</fullName>
        <ecNumber evidence="2">4.1.2.13</ecNumber>
    </recommendedName>
</protein>
<organism evidence="4">
    <name type="scientific">uncultured marine group II/III euryarchaeote KM3_82_C12</name>
    <dbReference type="NCBI Taxonomy" id="1456518"/>
    <lineage>
        <taxon>Archaea</taxon>
        <taxon>Methanobacteriati</taxon>
        <taxon>Methanobacteriota</taxon>
        <taxon>environmental samples</taxon>
    </lineage>
</organism>
<comment type="similarity">
    <text evidence="1">Belongs to the DeoC/FbaB aldolase family.</text>
</comment>
<dbReference type="InterPro" id="IPR050456">
    <property type="entry name" value="DeoC/FbaB_aldolase"/>
</dbReference>
<gene>
    <name evidence="4" type="primary">fbaB</name>
</gene>
<name>A0A075HPE4_9EURY</name>
<dbReference type="PIRSF" id="PIRSF038992">
    <property type="entry name" value="Aldolase_Ia"/>
    <property type="match status" value="1"/>
</dbReference>
<dbReference type="Pfam" id="PF01791">
    <property type="entry name" value="DeoC"/>
    <property type="match status" value="1"/>
</dbReference>
<dbReference type="PANTHER" id="PTHR47916">
    <property type="entry name" value="FRUCTOSE-BISPHOSPHATE ALDOLASE CLASS 1"/>
    <property type="match status" value="1"/>
</dbReference>
<dbReference type="EMBL" id="KF901106">
    <property type="protein sequence ID" value="AIF18281.1"/>
    <property type="molecule type" value="Genomic_DNA"/>
</dbReference>
<feature type="active site" description="Proton donor" evidence="3">
    <location>
        <position position="107"/>
    </location>
</feature>
<dbReference type="PANTHER" id="PTHR47916:SF1">
    <property type="entry name" value="3-HYDROXY-5-PHOSPHONOOXYPENTANE-2,4-DIONE THIOLASE"/>
    <property type="match status" value="1"/>
</dbReference>
<reference evidence="4" key="1">
    <citation type="journal article" date="2014" name="Genome Biol. Evol.">
        <title>Pangenome evidence for extensive interdomain horizontal transfer affecting lineage core and shell genes in uncultured planktonic thaumarchaeota and euryarchaeota.</title>
        <authorList>
            <person name="Deschamps P."/>
            <person name="Zivanovic Y."/>
            <person name="Moreira D."/>
            <person name="Rodriguez-Valera F."/>
            <person name="Lopez-Garcia P."/>
        </authorList>
    </citation>
    <scope>NUCLEOTIDE SEQUENCE</scope>
</reference>
<proteinExistence type="inferred from homology"/>
<dbReference type="GO" id="GO:0004332">
    <property type="term" value="F:fructose-bisphosphate aldolase activity"/>
    <property type="evidence" value="ECO:0007669"/>
    <property type="project" value="UniProtKB-EC"/>
</dbReference>
<evidence type="ECO:0000256" key="1">
    <source>
        <dbReference type="ARBA" id="ARBA00008116"/>
    </source>
</evidence>
<accession>A0A075HPE4</accession>
<evidence type="ECO:0000256" key="3">
    <source>
        <dbReference type="PIRSR" id="PIRSR038992-1"/>
    </source>
</evidence>